<feature type="transmembrane region" description="Helical" evidence="9">
    <location>
        <begin position="72"/>
        <end position="91"/>
    </location>
</feature>
<keyword evidence="9" id="KW-1133">Transmembrane helix</keyword>
<dbReference type="InterPro" id="IPR027057">
    <property type="entry name" value="CAXX_Prtase_1"/>
</dbReference>
<evidence type="ECO:0000256" key="6">
    <source>
        <dbReference type="PIRSR" id="PIRSR627057-1"/>
    </source>
</evidence>
<dbReference type="Pfam" id="PF01435">
    <property type="entry name" value="Peptidase_M48"/>
    <property type="match status" value="1"/>
</dbReference>
<dbReference type="InterPro" id="IPR001915">
    <property type="entry name" value="Peptidase_M48"/>
</dbReference>
<reference evidence="13 14" key="1">
    <citation type="submission" date="2018-12" db="EMBL/GenBank/DDBJ databases">
        <title>Sequencing of bacterial isolates from soil warming experiment in Harvard Forest, Massachusetts, USA.</title>
        <authorList>
            <person name="Deangelis K."/>
        </authorList>
    </citation>
    <scope>NUCLEOTIDE SEQUENCE [LARGE SCALE GENOMIC DNA]</scope>
    <source>
        <strain evidence="13 14">EB153</strain>
    </source>
</reference>
<keyword evidence="14" id="KW-1185">Reference proteome</keyword>
<feature type="active site" evidence="6">
    <location>
        <position position="285"/>
    </location>
</feature>
<feature type="active site" description="Proton donor" evidence="6">
    <location>
        <position position="368"/>
    </location>
</feature>
<dbReference type="CDD" id="cd07343">
    <property type="entry name" value="M48A_Zmpste24p_like"/>
    <property type="match status" value="1"/>
</dbReference>
<keyword evidence="4 7" id="KW-0862">Zinc</keyword>
<feature type="compositionally biased region" description="Polar residues" evidence="8">
    <location>
        <begin position="28"/>
        <end position="45"/>
    </location>
</feature>
<sequence>MKLRLLLIFLVAFVFGFAMPMLHAQTPVESSPQGQAQTQTPQSKPAYSLPPEKLEKAIAYSRIRVILDFVDSGWGILQLILLLALGIAARMRNFAVNVSKNRWIQGFLFTFLFLVVTTLLGLPLDMYGHHVSMVYGQSVQGWGSWFWDQTKGFLLGFVFGGLFVMLLFWVIRKSPTRWWFWFWIPAMMAVLFGVFISPVLIDPLFNKFEPLAKSNPALVDRLEQVVQRGGIHIPPDRMYLMKASEKVTTLNAYVTGYGASKRVVVWDNSIAKATPDQISFIFGHEMGHYVLNHIPSTLAFLGVLLLIEFYLGYRGVQWLIRRYGDKWRVPSQNDWAALVVFMLVLSVLSFFSEPIVNGFSRIHEHAADVYGQEAIHGIVADPQATAQQSFQLLGEMSLTDPNPSPFVEFWTFSHPSVSSRAAFAAAYNPWAPGQHPRYFSK</sequence>
<dbReference type="AlphaFoldDB" id="A0A428MKF4"/>
<organism evidence="13 14">
    <name type="scientific">Edaphobacter aggregans</name>
    <dbReference type="NCBI Taxonomy" id="570835"/>
    <lineage>
        <taxon>Bacteria</taxon>
        <taxon>Pseudomonadati</taxon>
        <taxon>Acidobacteriota</taxon>
        <taxon>Terriglobia</taxon>
        <taxon>Terriglobales</taxon>
        <taxon>Acidobacteriaceae</taxon>
        <taxon>Edaphobacter</taxon>
    </lineage>
</organism>
<evidence type="ECO:0000256" key="10">
    <source>
        <dbReference type="SAM" id="SignalP"/>
    </source>
</evidence>
<evidence type="ECO:0000256" key="1">
    <source>
        <dbReference type="ARBA" id="ARBA00022670"/>
    </source>
</evidence>
<proteinExistence type="predicted"/>
<protein>
    <submittedName>
        <fullName evidence="13">Zn-dependent protease with chaperone function</fullName>
    </submittedName>
</protein>
<feature type="transmembrane region" description="Helical" evidence="9">
    <location>
        <begin position="103"/>
        <end position="124"/>
    </location>
</feature>
<evidence type="ECO:0000259" key="11">
    <source>
        <dbReference type="Pfam" id="PF01435"/>
    </source>
</evidence>
<feature type="transmembrane region" description="Helical" evidence="9">
    <location>
        <begin position="294"/>
        <end position="313"/>
    </location>
</feature>
<evidence type="ECO:0000259" key="12">
    <source>
        <dbReference type="Pfam" id="PF16491"/>
    </source>
</evidence>
<dbReference type="Gene3D" id="3.30.2010.10">
    <property type="entry name" value="Metalloproteases ('zincins'), catalytic domain"/>
    <property type="match status" value="1"/>
</dbReference>
<feature type="binding site" evidence="7">
    <location>
        <position position="288"/>
    </location>
    <ligand>
        <name>Zn(2+)</name>
        <dbReference type="ChEBI" id="CHEBI:29105"/>
        <note>catalytic</note>
    </ligand>
</feature>
<feature type="signal peptide" evidence="10">
    <location>
        <begin position="1"/>
        <end position="24"/>
    </location>
</feature>
<feature type="transmembrane region" description="Helical" evidence="9">
    <location>
        <begin position="152"/>
        <end position="171"/>
    </location>
</feature>
<dbReference type="GO" id="GO:0046872">
    <property type="term" value="F:metal ion binding"/>
    <property type="evidence" value="ECO:0007669"/>
    <property type="project" value="UniProtKB-KW"/>
</dbReference>
<keyword evidence="10" id="KW-0732">Signal</keyword>
<evidence type="ECO:0000313" key="14">
    <source>
        <dbReference type="Proteomes" id="UP000269669"/>
    </source>
</evidence>
<comment type="caution">
    <text evidence="13">The sequence shown here is derived from an EMBL/GenBank/DDBJ whole genome shotgun (WGS) entry which is preliminary data.</text>
</comment>
<feature type="transmembrane region" description="Helical" evidence="9">
    <location>
        <begin position="178"/>
        <end position="201"/>
    </location>
</feature>
<feature type="transmembrane region" description="Helical" evidence="9">
    <location>
        <begin position="334"/>
        <end position="352"/>
    </location>
</feature>
<feature type="chain" id="PRO_5019068251" evidence="10">
    <location>
        <begin position="25"/>
        <end position="441"/>
    </location>
</feature>
<dbReference type="InterPro" id="IPR032456">
    <property type="entry name" value="Peptidase_M48_N"/>
</dbReference>
<keyword evidence="9" id="KW-0812">Transmembrane</keyword>
<dbReference type="Pfam" id="PF16491">
    <property type="entry name" value="Peptidase_M48_N"/>
    <property type="match status" value="1"/>
</dbReference>
<gene>
    <name evidence="13" type="ORF">EDE15_2872</name>
</gene>
<dbReference type="GO" id="GO:0071586">
    <property type="term" value="P:CAAX-box protein processing"/>
    <property type="evidence" value="ECO:0007669"/>
    <property type="project" value="InterPro"/>
</dbReference>
<keyword evidence="5" id="KW-0482">Metalloprotease</keyword>
<evidence type="ECO:0000256" key="4">
    <source>
        <dbReference type="ARBA" id="ARBA00022833"/>
    </source>
</evidence>
<dbReference type="PANTHER" id="PTHR10120">
    <property type="entry name" value="CAAX PRENYL PROTEASE 1"/>
    <property type="match status" value="1"/>
</dbReference>
<dbReference type="RefSeq" id="WP_125485839.1">
    <property type="nucleotide sequence ID" value="NZ_RSDW01000001.1"/>
</dbReference>
<keyword evidence="3" id="KW-0378">Hydrolase</keyword>
<evidence type="ECO:0000256" key="7">
    <source>
        <dbReference type="PIRSR" id="PIRSR627057-2"/>
    </source>
</evidence>
<feature type="domain" description="Peptidase M48" evidence="11">
    <location>
        <begin position="215"/>
        <end position="424"/>
    </location>
</feature>
<dbReference type="GO" id="GO:0004222">
    <property type="term" value="F:metalloendopeptidase activity"/>
    <property type="evidence" value="ECO:0007669"/>
    <property type="project" value="InterPro"/>
</dbReference>
<evidence type="ECO:0000256" key="9">
    <source>
        <dbReference type="SAM" id="Phobius"/>
    </source>
</evidence>
<comment type="cofactor">
    <cofactor evidence="7">
        <name>Zn(2+)</name>
        <dbReference type="ChEBI" id="CHEBI:29105"/>
    </cofactor>
    <text evidence="7">Binds 1 zinc ion per subunit.</text>
</comment>
<keyword evidence="2 7" id="KW-0479">Metal-binding</keyword>
<evidence type="ECO:0000256" key="2">
    <source>
        <dbReference type="ARBA" id="ARBA00022723"/>
    </source>
</evidence>
<evidence type="ECO:0000256" key="5">
    <source>
        <dbReference type="ARBA" id="ARBA00023049"/>
    </source>
</evidence>
<evidence type="ECO:0000256" key="8">
    <source>
        <dbReference type="SAM" id="MobiDB-lite"/>
    </source>
</evidence>
<evidence type="ECO:0000313" key="13">
    <source>
        <dbReference type="EMBL" id="RSL17340.1"/>
    </source>
</evidence>
<dbReference type="EMBL" id="RSDW01000001">
    <property type="protein sequence ID" value="RSL17340.1"/>
    <property type="molecule type" value="Genomic_DNA"/>
</dbReference>
<keyword evidence="9" id="KW-0472">Membrane</keyword>
<feature type="binding site" evidence="7">
    <location>
        <position position="364"/>
    </location>
    <ligand>
        <name>Zn(2+)</name>
        <dbReference type="ChEBI" id="CHEBI:29105"/>
        <note>catalytic</note>
    </ligand>
</feature>
<dbReference type="OrthoDB" id="9781930at2"/>
<dbReference type="Proteomes" id="UP000269669">
    <property type="component" value="Unassembled WGS sequence"/>
</dbReference>
<feature type="binding site" evidence="7">
    <location>
        <position position="284"/>
    </location>
    <ligand>
        <name>Zn(2+)</name>
        <dbReference type="ChEBI" id="CHEBI:29105"/>
        <note>catalytic</note>
    </ligand>
</feature>
<feature type="domain" description="CAAX prenyl protease 1 N-terminal" evidence="12">
    <location>
        <begin position="46"/>
        <end position="207"/>
    </location>
</feature>
<name>A0A428MKF4_9BACT</name>
<evidence type="ECO:0000256" key="3">
    <source>
        <dbReference type="ARBA" id="ARBA00022801"/>
    </source>
</evidence>
<feature type="region of interest" description="Disordered" evidence="8">
    <location>
        <begin position="28"/>
        <end position="48"/>
    </location>
</feature>
<accession>A0A428MKF4</accession>
<keyword evidence="1 13" id="KW-0645">Protease</keyword>